<feature type="region of interest" description="Disordered" evidence="1">
    <location>
        <begin position="81"/>
        <end position="102"/>
    </location>
</feature>
<dbReference type="AlphaFoldDB" id="A0A814ILT4"/>
<evidence type="ECO:0000313" key="3">
    <source>
        <dbReference type="Proteomes" id="UP000663855"/>
    </source>
</evidence>
<organism evidence="2 3">
    <name type="scientific">Rotaria magnacalcarata</name>
    <dbReference type="NCBI Taxonomy" id="392030"/>
    <lineage>
        <taxon>Eukaryota</taxon>
        <taxon>Metazoa</taxon>
        <taxon>Spiralia</taxon>
        <taxon>Gnathifera</taxon>
        <taxon>Rotifera</taxon>
        <taxon>Eurotatoria</taxon>
        <taxon>Bdelloidea</taxon>
        <taxon>Philodinida</taxon>
        <taxon>Philodinidae</taxon>
        <taxon>Rotaria</taxon>
    </lineage>
</organism>
<feature type="compositionally biased region" description="Polar residues" evidence="1">
    <location>
        <begin position="13"/>
        <end position="23"/>
    </location>
</feature>
<reference evidence="2" key="1">
    <citation type="submission" date="2021-02" db="EMBL/GenBank/DDBJ databases">
        <authorList>
            <person name="Nowell W R."/>
        </authorList>
    </citation>
    <scope>NUCLEOTIDE SEQUENCE</scope>
</reference>
<comment type="caution">
    <text evidence="2">The sequence shown here is derived from an EMBL/GenBank/DDBJ whole genome shotgun (WGS) entry which is preliminary data.</text>
</comment>
<sequence length="102" mass="12385">MMPLHQHQQQQQNSNTNGLQFGYQQPKQNGCCYQQRPNFDFQQPTYNMPMNWQENNWLEELHKRLQTSPFYYPFDRSITTEGPNIRNQVRLPSTYELQDRSE</sequence>
<dbReference type="Proteomes" id="UP000663855">
    <property type="component" value="Unassembled WGS sequence"/>
</dbReference>
<evidence type="ECO:0000313" key="2">
    <source>
        <dbReference type="EMBL" id="CAF1025259.1"/>
    </source>
</evidence>
<accession>A0A814ILT4</accession>
<gene>
    <name evidence="2" type="ORF">CJN711_LOCUS3521</name>
</gene>
<proteinExistence type="predicted"/>
<dbReference type="EMBL" id="CAJNOV010000499">
    <property type="protein sequence ID" value="CAF1025259.1"/>
    <property type="molecule type" value="Genomic_DNA"/>
</dbReference>
<protein>
    <submittedName>
        <fullName evidence="2">Uncharacterized protein</fullName>
    </submittedName>
</protein>
<feature type="region of interest" description="Disordered" evidence="1">
    <location>
        <begin position="1"/>
        <end position="23"/>
    </location>
</feature>
<feature type="compositionally biased region" description="Low complexity" evidence="1">
    <location>
        <begin position="1"/>
        <end position="12"/>
    </location>
</feature>
<feature type="compositionally biased region" description="Polar residues" evidence="1">
    <location>
        <begin position="81"/>
        <end position="91"/>
    </location>
</feature>
<name>A0A814ILT4_9BILA</name>
<evidence type="ECO:0000256" key="1">
    <source>
        <dbReference type="SAM" id="MobiDB-lite"/>
    </source>
</evidence>